<reference evidence="7 8" key="1">
    <citation type="submission" date="2017-04" db="EMBL/GenBank/DDBJ databases">
        <title>Genomic insights into metabolism of Thermodesulfobium acidiphilum.</title>
        <authorList>
            <person name="Toshchakov S.V."/>
            <person name="Frolov E.N."/>
            <person name="Kublanov I.V."/>
            <person name="Samarov N.I."/>
            <person name="Novikov A."/>
            <person name="Lebedinsky A.V."/>
            <person name="Bonch-Osmolovskaya E.A."/>
            <person name="Chernyh N.A."/>
        </authorList>
    </citation>
    <scope>NUCLEOTIDE SEQUENCE [LARGE SCALE GENOMIC DNA]</scope>
    <source>
        <strain evidence="7 8">3127-1</strain>
    </source>
</reference>
<dbReference type="Proteomes" id="UP000244792">
    <property type="component" value="Chromosome"/>
</dbReference>
<dbReference type="Pfam" id="PF04286">
    <property type="entry name" value="DUF445"/>
    <property type="match status" value="1"/>
</dbReference>
<dbReference type="PANTHER" id="PTHR35791">
    <property type="entry name" value="UPF0754 MEMBRANE PROTEIN YHEB"/>
    <property type="match status" value="1"/>
</dbReference>
<dbReference type="GO" id="GO:0012505">
    <property type="term" value="C:endomembrane system"/>
    <property type="evidence" value="ECO:0007669"/>
    <property type="project" value="UniProtKB-SubCell"/>
</dbReference>
<evidence type="ECO:0000256" key="6">
    <source>
        <dbReference type="SAM" id="Phobius"/>
    </source>
</evidence>
<gene>
    <name evidence="7" type="ORF">TDSAC_1134</name>
</gene>
<feature type="transmembrane region" description="Helical" evidence="6">
    <location>
        <begin position="530"/>
        <end position="549"/>
    </location>
</feature>
<evidence type="ECO:0000256" key="4">
    <source>
        <dbReference type="ARBA" id="ARBA00022989"/>
    </source>
</evidence>
<evidence type="ECO:0000256" key="2">
    <source>
        <dbReference type="ARBA" id="ARBA00008053"/>
    </source>
</evidence>
<dbReference type="KEGG" id="taci:TDSAC_1134"/>
<dbReference type="OrthoDB" id="9787430at2"/>
<evidence type="ECO:0000313" key="8">
    <source>
        <dbReference type="Proteomes" id="UP000244792"/>
    </source>
</evidence>
<evidence type="ECO:0000256" key="1">
    <source>
        <dbReference type="ARBA" id="ARBA00004308"/>
    </source>
</evidence>
<dbReference type="EMBL" id="CP020921">
    <property type="protein sequence ID" value="AWB10479.1"/>
    <property type="molecule type" value="Genomic_DNA"/>
</dbReference>
<organism evidence="7 8">
    <name type="scientific">Thermodesulfobium acidiphilum</name>
    <dbReference type="NCBI Taxonomy" id="1794699"/>
    <lineage>
        <taxon>Bacteria</taxon>
        <taxon>Pseudomonadati</taxon>
        <taxon>Thermodesulfobiota</taxon>
        <taxon>Thermodesulfobiia</taxon>
        <taxon>Thermodesulfobiales</taxon>
        <taxon>Thermodesulfobiaceae</taxon>
        <taxon>Thermodesulfobium</taxon>
    </lineage>
</organism>
<evidence type="ECO:0000256" key="3">
    <source>
        <dbReference type="ARBA" id="ARBA00022692"/>
    </source>
</evidence>
<comment type="similarity">
    <text evidence="2">Belongs to the UPF0754 family.</text>
</comment>
<accession>A0A2R4W0Z2</accession>
<protein>
    <submittedName>
        <fullName evidence="7">Uncharacterized membrane protein YheB, UPF0754 family</fullName>
    </submittedName>
</protein>
<keyword evidence="5 6" id="KW-0472">Membrane</keyword>
<keyword evidence="3 6" id="KW-0812">Transmembrane</keyword>
<keyword evidence="8" id="KW-1185">Reference proteome</keyword>
<feature type="transmembrane region" description="Helical" evidence="6">
    <location>
        <begin position="21"/>
        <end position="40"/>
    </location>
</feature>
<keyword evidence="4 6" id="KW-1133">Transmembrane helix</keyword>
<dbReference type="InterPro" id="IPR007383">
    <property type="entry name" value="DUF445"/>
</dbReference>
<evidence type="ECO:0000313" key="7">
    <source>
        <dbReference type="EMBL" id="AWB10479.1"/>
    </source>
</evidence>
<name>A0A2R4W0Z2_THEAF</name>
<dbReference type="AlphaFoldDB" id="A0A2R4W0Z2"/>
<sequence>MLYLKLLLINFIKGDSLKFDRVFFSLLIPYILLFIFGNLFKFELFLLIMPIFLGALVGYVTNVVAVWMIFNPKKKRFGYQGIVPKSKFEISERLSNVVEKELINHNSILNMLENKSERIKKSLVDFLYSLLNNDFGTAKECFKDKSSRFRSMIVRLYDKNLNNIVLFIDSIVLKILSNPLNKLVDLEKIRSEIITLRDEIKEKFDNLLVEKTLADVFGNENLDLVFKKIKQYLQNDFQEVLYSKLSEKRLNEIIPSSSLIVNFIISWLHTKLSDDEFVEKVASFIEEEIRASKKGIVEEALFFYANAFAPNYISDKIKKIIVTLRDEITSNEVIVEGIKSSVNDLMNKKVNEIITANNFFIFYEKVFIFFEPNIDDLRLKIYKLKILECFNYSVFEKVLFSLLNYLDENKEKIYFKNLYLSKRESFKTWLYEILSSDKANKKVHVIVEYILSKKIGNIVLFFENMGLDVELILKDVINRLYVYIKDWISLLISHVDVKLIVKEKIDSFSVDEMENLVFGIMDREFRIIELLGVPIGALLGIVQVVASLFK</sequence>
<comment type="subcellular location">
    <subcellularLocation>
        <location evidence="1">Endomembrane system</location>
    </subcellularLocation>
</comment>
<proteinExistence type="inferred from homology"/>
<feature type="transmembrane region" description="Helical" evidence="6">
    <location>
        <begin position="46"/>
        <end position="70"/>
    </location>
</feature>
<evidence type="ECO:0000256" key="5">
    <source>
        <dbReference type="ARBA" id="ARBA00023136"/>
    </source>
</evidence>
<dbReference type="PANTHER" id="PTHR35791:SF1">
    <property type="entry name" value="UPF0754 MEMBRANE PROTEIN YHEB"/>
    <property type="match status" value="1"/>
</dbReference>